<name>A0A1Y2J562_TRAC3</name>
<evidence type="ECO:0000313" key="1">
    <source>
        <dbReference type="EMBL" id="OSD08535.1"/>
    </source>
</evidence>
<dbReference type="EMBL" id="KZ084086">
    <property type="protein sequence ID" value="OSD08535.1"/>
    <property type="molecule type" value="Genomic_DNA"/>
</dbReference>
<gene>
    <name evidence="1" type="ORF">PYCCODRAFT_29906</name>
</gene>
<protein>
    <submittedName>
        <fullName evidence="1">Uncharacterized protein</fullName>
    </submittedName>
</protein>
<evidence type="ECO:0000313" key="2">
    <source>
        <dbReference type="Proteomes" id="UP000193067"/>
    </source>
</evidence>
<sequence>MFGSDMDFHVLKTRQGSKFIWGQSARNPSTLARAAECIRGSCPLQHHKPEPCALSAACLPEHAPDQNRLSSRQSALKIELPLSRCAQLPPARHPNASSSLLPNGCWILRMLDYTIADSVVAGDARMPDAHDQHIGERFASHLHRLPSQRGSRRRLILRAWLGIRPSVGRAPYLGPVVLFGQGWRGRAG</sequence>
<dbReference type="AlphaFoldDB" id="A0A1Y2J562"/>
<dbReference type="Proteomes" id="UP000193067">
    <property type="component" value="Unassembled WGS sequence"/>
</dbReference>
<keyword evidence="2" id="KW-1185">Reference proteome</keyword>
<reference evidence="1 2" key="1">
    <citation type="journal article" date="2015" name="Biotechnol. Biofuels">
        <title>Enhanced degradation of softwood versus hardwood by the white-rot fungus Pycnoporus coccineus.</title>
        <authorList>
            <person name="Couturier M."/>
            <person name="Navarro D."/>
            <person name="Chevret D."/>
            <person name="Henrissat B."/>
            <person name="Piumi F."/>
            <person name="Ruiz-Duenas F.J."/>
            <person name="Martinez A.T."/>
            <person name="Grigoriev I.V."/>
            <person name="Riley R."/>
            <person name="Lipzen A."/>
            <person name="Berrin J.G."/>
            <person name="Master E.R."/>
            <person name="Rosso M.N."/>
        </authorList>
    </citation>
    <scope>NUCLEOTIDE SEQUENCE [LARGE SCALE GENOMIC DNA]</scope>
    <source>
        <strain evidence="1 2">BRFM310</strain>
    </source>
</reference>
<proteinExistence type="predicted"/>
<organism evidence="1 2">
    <name type="scientific">Trametes coccinea (strain BRFM310)</name>
    <name type="common">Pycnoporus coccineus</name>
    <dbReference type="NCBI Taxonomy" id="1353009"/>
    <lineage>
        <taxon>Eukaryota</taxon>
        <taxon>Fungi</taxon>
        <taxon>Dikarya</taxon>
        <taxon>Basidiomycota</taxon>
        <taxon>Agaricomycotina</taxon>
        <taxon>Agaricomycetes</taxon>
        <taxon>Polyporales</taxon>
        <taxon>Polyporaceae</taxon>
        <taxon>Trametes</taxon>
    </lineage>
</organism>
<accession>A0A1Y2J562</accession>